<evidence type="ECO:0000256" key="1">
    <source>
        <dbReference type="SAM" id="Phobius"/>
    </source>
</evidence>
<evidence type="ECO:0000313" key="3">
    <source>
        <dbReference type="Proteomes" id="UP000199075"/>
    </source>
</evidence>
<feature type="transmembrane region" description="Helical" evidence="1">
    <location>
        <begin position="34"/>
        <end position="52"/>
    </location>
</feature>
<dbReference type="OrthoDB" id="1376015at2"/>
<organism evidence="2 3">
    <name type="scientific">Halomonas shengliensis</name>
    <dbReference type="NCBI Taxonomy" id="419597"/>
    <lineage>
        <taxon>Bacteria</taxon>
        <taxon>Pseudomonadati</taxon>
        <taxon>Pseudomonadota</taxon>
        <taxon>Gammaproteobacteria</taxon>
        <taxon>Oceanospirillales</taxon>
        <taxon>Halomonadaceae</taxon>
        <taxon>Halomonas</taxon>
    </lineage>
</organism>
<dbReference type="RefSeq" id="WP_089676734.1">
    <property type="nucleotide sequence ID" value="NZ_FNIV01000001.1"/>
</dbReference>
<feature type="transmembrane region" description="Helical" evidence="1">
    <location>
        <begin position="138"/>
        <end position="160"/>
    </location>
</feature>
<feature type="transmembrane region" description="Helical" evidence="1">
    <location>
        <begin position="105"/>
        <end position="126"/>
    </location>
</feature>
<reference evidence="3" key="1">
    <citation type="submission" date="2016-10" db="EMBL/GenBank/DDBJ databases">
        <authorList>
            <person name="Varghese N."/>
            <person name="Submissions S."/>
        </authorList>
    </citation>
    <scope>NUCLEOTIDE SEQUENCE [LARGE SCALE GENOMIC DNA]</scope>
    <source>
        <strain evidence="3">CGMCC 1.6444</strain>
    </source>
</reference>
<dbReference type="EMBL" id="FNIV01000001">
    <property type="protein sequence ID" value="SDN71191.1"/>
    <property type="molecule type" value="Genomic_DNA"/>
</dbReference>
<evidence type="ECO:0008006" key="4">
    <source>
        <dbReference type="Google" id="ProtNLM"/>
    </source>
</evidence>
<keyword evidence="1" id="KW-0812">Transmembrane</keyword>
<evidence type="ECO:0000313" key="2">
    <source>
        <dbReference type="EMBL" id="SDN71191.1"/>
    </source>
</evidence>
<keyword evidence="3" id="KW-1185">Reference proteome</keyword>
<dbReference type="InterPro" id="IPR017850">
    <property type="entry name" value="Alkaline_phosphatase_core_sf"/>
</dbReference>
<dbReference type="SUPFAM" id="SSF53649">
    <property type="entry name" value="Alkaline phosphatase-like"/>
    <property type="match status" value="1"/>
</dbReference>
<dbReference type="AlphaFoldDB" id="A0A1H0DMH3"/>
<gene>
    <name evidence="2" type="ORF">SAMN04487957_101467</name>
</gene>
<dbReference type="Proteomes" id="UP000199075">
    <property type="component" value="Unassembled WGS sequence"/>
</dbReference>
<keyword evidence="1" id="KW-1133">Transmembrane helix</keyword>
<name>A0A1H0DMH3_9GAMM</name>
<feature type="transmembrane region" description="Helical" evidence="1">
    <location>
        <begin position="59"/>
        <end position="78"/>
    </location>
</feature>
<protein>
    <recommendedName>
        <fullName evidence="4">Phosphoglycerol transferase MdoB</fullName>
    </recommendedName>
</protein>
<dbReference type="Gene3D" id="3.40.720.10">
    <property type="entry name" value="Alkaline Phosphatase, subunit A"/>
    <property type="match status" value="1"/>
</dbReference>
<sequence>MPRLLGLAVLLNVLLLVPLWVRFGAIDTRWLALEAVLVVALLVLLPAGRFAWLRPVLTLAVLMALLAGLGDAATHLAFGRPLNLTLDLPLLRSVLHLLEGNLGDLLAWAVVALAVALVVVGGWGLNRGLGLVQGVTPGALGRGVAGLALAVSLFLLAAQWHHQRWLPVARAPAMDTLRFQAEQRVATQRARRDFAARLAAAPGRATPLPGLAGRDLLLVFVESYGAAALFDAPFAEVVRPRLAEAARRLAEAGLTVASGVLAAPIRGGQSWLAHASVLGGLAIDNSLWYRLMLASDRTTLVDDLRATGHRSATLMPAITLAWPEGKAYGFDEIHAAADIDYAGPPLNWVTMPDQFTLHYLERRLRWPSEAPLFAQVALISSHAPWTPILPLLDDWEAVGDGRIFRRWADAGPAPDVLWQDLARVREHYARAIDYSVAAGTRWAEAFVDDDTLLVLLGDHPSAPLIVGEQAGYGVPVHVISGDAALVEPFLSRGFVPGMHPDTRVPLAGLEALRGWLHEDFGP</sequence>
<keyword evidence="1" id="KW-0472">Membrane</keyword>
<accession>A0A1H0DMH3</accession>
<proteinExistence type="predicted"/>
<dbReference type="STRING" id="419597.SAMN04487957_101467"/>